<organism evidence="1 2">
    <name type="scientific">Rhododendron griersonianum</name>
    <dbReference type="NCBI Taxonomy" id="479676"/>
    <lineage>
        <taxon>Eukaryota</taxon>
        <taxon>Viridiplantae</taxon>
        <taxon>Streptophyta</taxon>
        <taxon>Embryophyta</taxon>
        <taxon>Tracheophyta</taxon>
        <taxon>Spermatophyta</taxon>
        <taxon>Magnoliopsida</taxon>
        <taxon>eudicotyledons</taxon>
        <taxon>Gunneridae</taxon>
        <taxon>Pentapetalae</taxon>
        <taxon>asterids</taxon>
        <taxon>Ericales</taxon>
        <taxon>Ericaceae</taxon>
        <taxon>Ericoideae</taxon>
        <taxon>Rhodoreae</taxon>
        <taxon>Rhododendron</taxon>
    </lineage>
</organism>
<dbReference type="AlphaFoldDB" id="A0AAV6KHI3"/>
<name>A0AAV6KHI3_9ERIC</name>
<dbReference type="Proteomes" id="UP000823749">
    <property type="component" value="Chromosome 4"/>
</dbReference>
<evidence type="ECO:0000313" key="1">
    <source>
        <dbReference type="EMBL" id="KAG5551577.1"/>
    </source>
</evidence>
<reference evidence="1" key="1">
    <citation type="submission" date="2020-08" db="EMBL/GenBank/DDBJ databases">
        <title>Plant Genome Project.</title>
        <authorList>
            <person name="Zhang R.-G."/>
        </authorList>
    </citation>
    <scope>NUCLEOTIDE SEQUENCE</scope>
    <source>
        <strain evidence="1">WSP0</strain>
        <tissue evidence="1">Leaf</tissue>
    </source>
</reference>
<dbReference type="EMBL" id="JACTNZ010000004">
    <property type="protein sequence ID" value="KAG5551577.1"/>
    <property type="molecule type" value="Genomic_DNA"/>
</dbReference>
<protein>
    <submittedName>
        <fullName evidence="1">Uncharacterized protein</fullName>
    </submittedName>
</protein>
<gene>
    <name evidence="1" type="ORF">RHGRI_009848</name>
</gene>
<comment type="caution">
    <text evidence="1">The sequence shown here is derived from an EMBL/GenBank/DDBJ whole genome shotgun (WGS) entry which is preliminary data.</text>
</comment>
<keyword evidence="2" id="KW-1185">Reference proteome</keyword>
<sequence>MRLSRSNTPVLISKHPDEDNLLFFHPRTQPNKRHSLPGIPYNCVNMYNVNTEEYRDLPRQEVGLDSSLLISTKFSLSISMRILFLHIRSHEIGQDMWFDWKQGTTSHSSFISGFIYGDNHVYWLDMVGIHMFDLEDEGNEVINQDIHGQAPDAVAQGCLIMEDETTFDLLTLQAHLRLNQINLNLETITIMEKEIDSLGATCIYSIDNRGHTRDKRTGYRLPAEVEWDTDKLFL</sequence>
<proteinExistence type="predicted"/>
<accession>A0AAV6KHI3</accession>
<evidence type="ECO:0000313" key="2">
    <source>
        <dbReference type="Proteomes" id="UP000823749"/>
    </source>
</evidence>